<dbReference type="eggNOG" id="COG1232">
    <property type="taxonomic scope" value="Bacteria"/>
</dbReference>
<dbReference type="AlphaFoldDB" id="I3YX83"/>
<sequence length="417" mass="46451">MKNSNYKIHIIGAGVSGLIAATVLEQNGFSPIIIEATDGVGGRVKTDIIEGYQLDHGFQVLLTAYPYAQKYLDLESLDLQKFVPGAAIYKNGKQILIGDPLRDVSLLFSTLFSGIGTFSDKLKILQLNHMLKKKTLSKIFSDKEQSTLSYLTDFGFSIEMINDFFKPFFSGIFLENKLETSSRMFEFVYKMFGEGYAALPKDGIEAIPKQLAQNLKHTTFKFNTKVTAVKDGEITLADNTKLESDFTILATDANDLIENLKNQALKWKSCDTLYFETENRTIRKPLIGLIPKEGTLINNIFYHTSLATSKKPNKELLSVTVIENQKVNNQELIDRVSEELKELCGISTCRFIKHYKIPMALPELADLRYEMSPSETRLTGGLFLAGDTQLNGSLNAAMLSGERAALGVIETISSNIS</sequence>
<protein>
    <submittedName>
        <fullName evidence="2">Flavin containing amine oxidoreductase</fullName>
    </submittedName>
</protein>
<dbReference type="OrthoDB" id="9767561at2"/>
<dbReference type="Gene3D" id="3.50.50.60">
    <property type="entry name" value="FAD/NAD(P)-binding domain"/>
    <property type="match status" value="1"/>
</dbReference>
<name>I3YX83_AEQSU</name>
<evidence type="ECO:0000313" key="3">
    <source>
        <dbReference type="Proteomes" id="UP000006049"/>
    </source>
</evidence>
<dbReference type="GO" id="GO:0016491">
    <property type="term" value="F:oxidoreductase activity"/>
    <property type="evidence" value="ECO:0007669"/>
    <property type="project" value="InterPro"/>
</dbReference>
<proteinExistence type="predicted"/>
<evidence type="ECO:0000259" key="1">
    <source>
        <dbReference type="Pfam" id="PF01593"/>
    </source>
</evidence>
<evidence type="ECO:0000313" key="2">
    <source>
        <dbReference type="EMBL" id="AFL81601.1"/>
    </source>
</evidence>
<organism evidence="2 3">
    <name type="scientific">Aequorivita sublithincola (strain DSM 14238 / LMG 21431 / ACAM 643 / 9-3)</name>
    <dbReference type="NCBI Taxonomy" id="746697"/>
    <lineage>
        <taxon>Bacteria</taxon>
        <taxon>Pseudomonadati</taxon>
        <taxon>Bacteroidota</taxon>
        <taxon>Flavobacteriia</taxon>
        <taxon>Flavobacteriales</taxon>
        <taxon>Flavobacteriaceae</taxon>
        <taxon>Aequorivita</taxon>
    </lineage>
</organism>
<dbReference type="InterPro" id="IPR036188">
    <property type="entry name" value="FAD/NAD-bd_sf"/>
</dbReference>
<feature type="domain" description="Amine oxidase" evidence="1">
    <location>
        <begin position="15"/>
        <end position="405"/>
    </location>
</feature>
<dbReference type="InterPro" id="IPR002937">
    <property type="entry name" value="Amino_oxidase"/>
</dbReference>
<dbReference type="Proteomes" id="UP000006049">
    <property type="component" value="Chromosome"/>
</dbReference>
<reference evidence="2 3" key="1">
    <citation type="submission" date="2012-06" db="EMBL/GenBank/DDBJ databases">
        <title>The complete genome of Aequorivita sublithincola DSM 14238.</title>
        <authorList>
            <consortium name="US DOE Joint Genome Institute (JGI-PGF)"/>
            <person name="Lucas S."/>
            <person name="Copeland A."/>
            <person name="Lapidus A."/>
            <person name="Goodwin L."/>
            <person name="Pitluck S."/>
            <person name="Peters L."/>
            <person name="Munk A.C.C."/>
            <person name="Kyrpides N."/>
            <person name="Mavromatis K."/>
            <person name="Pagani I."/>
            <person name="Ivanova N."/>
            <person name="Ovchinnikova G."/>
            <person name="Zeytun A."/>
            <person name="Detter J.C."/>
            <person name="Han C."/>
            <person name="Land M."/>
            <person name="Hauser L."/>
            <person name="Markowitz V."/>
            <person name="Cheng J.-F."/>
            <person name="Hugenholtz P."/>
            <person name="Woyke T."/>
            <person name="Wu D."/>
            <person name="Tindall B."/>
            <person name="Faehnrich R."/>
            <person name="Brambilla E."/>
            <person name="Klenk H.-P."/>
            <person name="Eisen J.A."/>
        </authorList>
    </citation>
    <scope>NUCLEOTIDE SEQUENCE [LARGE SCALE GENOMIC DNA]</scope>
    <source>
        <strain evidence="3">DSM 14238 / LMG 21431 / ACAM 643 / 9-3</strain>
    </source>
</reference>
<dbReference type="RefSeq" id="WP_014782854.1">
    <property type="nucleotide sequence ID" value="NC_018013.1"/>
</dbReference>
<dbReference type="SUPFAM" id="SSF51905">
    <property type="entry name" value="FAD/NAD(P)-binding domain"/>
    <property type="match status" value="1"/>
</dbReference>
<dbReference type="PATRIC" id="fig|746697.3.peg.2174"/>
<dbReference type="HOGENOM" id="CLU_039679_0_0_10"/>
<keyword evidence="3" id="KW-1185">Reference proteome</keyword>
<dbReference type="KEGG" id="asl:Aeqsu_2139"/>
<accession>I3YX83</accession>
<dbReference type="PANTHER" id="PTHR42841">
    <property type="entry name" value="AMINE OXIDASE"/>
    <property type="match status" value="1"/>
</dbReference>
<dbReference type="EMBL" id="CP003280">
    <property type="protein sequence ID" value="AFL81601.1"/>
    <property type="molecule type" value="Genomic_DNA"/>
</dbReference>
<gene>
    <name evidence="2" type="ordered locus">Aeqsu_2139</name>
</gene>
<dbReference type="Pfam" id="PF01593">
    <property type="entry name" value="Amino_oxidase"/>
    <property type="match status" value="1"/>
</dbReference>
<dbReference type="STRING" id="746697.Aeqsu_2139"/>